<evidence type="ECO:0000259" key="5">
    <source>
        <dbReference type="Pfam" id="PF02737"/>
    </source>
</evidence>
<dbReference type="PANTHER" id="PTHR43612:SF3">
    <property type="entry name" value="TRIFUNCTIONAL ENZYME SUBUNIT ALPHA, MITOCHONDRIAL"/>
    <property type="match status" value="1"/>
</dbReference>
<dbReference type="SUPFAM" id="SSF48179">
    <property type="entry name" value="6-phosphogluconate dehydrogenase C-terminal domain-like"/>
    <property type="match status" value="1"/>
</dbReference>
<dbReference type="InterPro" id="IPR022694">
    <property type="entry name" value="3-OHacyl-CoA_DH"/>
</dbReference>
<dbReference type="OrthoDB" id="3229174at2"/>
<keyword evidence="7" id="KW-1185">Reference proteome</keyword>
<dbReference type="AlphaFoldDB" id="A0A5C4L918"/>
<dbReference type="InterPro" id="IPR006176">
    <property type="entry name" value="3-OHacyl-CoA_DH_NAD-bd"/>
</dbReference>
<dbReference type="InterPro" id="IPR006108">
    <property type="entry name" value="3HC_DH_C"/>
</dbReference>
<evidence type="ECO:0000256" key="1">
    <source>
        <dbReference type="ARBA" id="ARBA00023002"/>
    </source>
</evidence>
<feature type="region of interest" description="Disordered" evidence="3">
    <location>
        <begin position="232"/>
        <end position="265"/>
    </location>
</feature>
<dbReference type="GO" id="GO:0006635">
    <property type="term" value="P:fatty acid beta-oxidation"/>
    <property type="evidence" value="ECO:0007669"/>
    <property type="project" value="TreeGrafter"/>
</dbReference>
<dbReference type="PANTHER" id="PTHR43612">
    <property type="entry name" value="TRIFUNCTIONAL ENZYME SUBUNIT ALPHA"/>
    <property type="match status" value="1"/>
</dbReference>
<evidence type="ECO:0000259" key="4">
    <source>
        <dbReference type="Pfam" id="PF00725"/>
    </source>
</evidence>
<accession>A0A5C4L918</accession>
<evidence type="ECO:0000256" key="3">
    <source>
        <dbReference type="SAM" id="MobiDB-lite"/>
    </source>
</evidence>
<dbReference type="InterPro" id="IPR036291">
    <property type="entry name" value="NAD(P)-bd_dom_sf"/>
</dbReference>
<feature type="site" description="Important for catalytic activity" evidence="2">
    <location>
        <position position="127"/>
    </location>
</feature>
<name>A0A5C4L918_9HYPH</name>
<sequence length="265" mass="26707">MGAAIAYAFALKGASVLLADVDRTAAEQGVAAVAEIGASAVRRGAPAPGDLPALLGRIAPVDGLDPLAPADIAVEAMGEAAALKRDVLGRLEAMLRPEALLATSTAALSIDGLADGLAAPSRLVGLHIASPVELWGIVEIVRGRRSAAAALARAHDDAGFLGKGAIQVRDRHGFFAGRVLRAFVNEAAAMVGEGVAPALVENAALQAGYLAAPLALIDDASLSLAAEGIAGARGATRGPSGRRRDPGAAGRGPGRTARRRRLLRP</sequence>
<feature type="domain" description="3-hydroxyacyl-CoA dehydrogenase C-terminal" evidence="4">
    <location>
        <begin position="173"/>
        <end position="230"/>
    </location>
</feature>
<dbReference type="GO" id="GO:0016509">
    <property type="term" value="F:long-chain (3S)-3-hydroxyacyl-CoA dehydrogenase (NAD+) activity"/>
    <property type="evidence" value="ECO:0007669"/>
    <property type="project" value="TreeGrafter"/>
</dbReference>
<proteinExistence type="predicted"/>
<dbReference type="Gene3D" id="3.40.50.720">
    <property type="entry name" value="NAD(P)-binding Rossmann-like Domain"/>
    <property type="match status" value="1"/>
</dbReference>
<keyword evidence="1" id="KW-0560">Oxidoreductase</keyword>
<comment type="caution">
    <text evidence="6">The sequence shown here is derived from an EMBL/GenBank/DDBJ whole genome shotgun (WGS) entry which is preliminary data.</text>
</comment>
<feature type="domain" description="3-hydroxyacyl-CoA dehydrogenase NAD binding" evidence="5">
    <location>
        <begin position="1"/>
        <end position="170"/>
    </location>
</feature>
<dbReference type="Gene3D" id="1.10.1040.50">
    <property type="match status" value="1"/>
</dbReference>
<dbReference type="GO" id="GO:0070403">
    <property type="term" value="F:NAD+ binding"/>
    <property type="evidence" value="ECO:0007669"/>
    <property type="project" value="InterPro"/>
</dbReference>
<dbReference type="PIRSF" id="PIRSF000105">
    <property type="entry name" value="HCDH"/>
    <property type="match status" value="1"/>
</dbReference>
<dbReference type="Pfam" id="PF02737">
    <property type="entry name" value="3HCDH_N"/>
    <property type="match status" value="1"/>
</dbReference>
<protein>
    <submittedName>
        <fullName evidence="6">3-hydroxyacyl-CoA dehydrogenase family protein</fullName>
    </submittedName>
</protein>
<evidence type="ECO:0000313" key="7">
    <source>
        <dbReference type="Proteomes" id="UP000305267"/>
    </source>
</evidence>
<gene>
    <name evidence="6" type="ORF">FF100_30265</name>
</gene>
<feature type="compositionally biased region" description="Basic residues" evidence="3">
    <location>
        <begin position="256"/>
        <end position="265"/>
    </location>
</feature>
<evidence type="ECO:0000256" key="2">
    <source>
        <dbReference type="PIRSR" id="PIRSR000105-1"/>
    </source>
</evidence>
<reference evidence="6 7" key="1">
    <citation type="submission" date="2019-06" db="EMBL/GenBank/DDBJ databases">
        <title>Genome of Methylobacterium sp. 17Sr1-39.</title>
        <authorList>
            <person name="Seo T."/>
        </authorList>
    </citation>
    <scope>NUCLEOTIDE SEQUENCE [LARGE SCALE GENOMIC DNA]</scope>
    <source>
        <strain evidence="6 7">17Sr1-39</strain>
    </source>
</reference>
<evidence type="ECO:0000313" key="6">
    <source>
        <dbReference type="EMBL" id="TNC08192.1"/>
    </source>
</evidence>
<dbReference type="GO" id="GO:0004300">
    <property type="term" value="F:enoyl-CoA hydratase activity"/>
    <property type="evidence" value="ECO:0007669"/>
    <property type="project" value="TreeGrafter"/>
</dbReference>
<dbReference type="SUPFAM" id="SSF51735">
    <property type="entry name" value="NAD(P)-binding Rossmann-fold domains"/>
    <property type="match status" value="1"/>
</dbReference>
<dbReference type="EMBL" id="VDDA01000026">
    <property type="protein sequence ID" value="TNC08192.1"/>
    <property type="molecule type" value="Genomic_DNA"/>
</dbReference>
<dbReference type="Proteomes" id="UP000305267">
    <property type="component" value="Unassembled WGS sequence"/>
</dbReference>
<organism evidence="6 7">
    <name type="scientific">Methylobacterium terricola</name>
    <dbReference type="NCBI Taxonomy" id="2583531"/>
    <lineage>
        <taxon>Bacteria</taxon>
        <taxon>Pseudomonadati</taxon>
        <taxon>Pseudomonadota</taxon>
        <taxon>Alphaproteobacteria</taxon>
        <taxon>Hyphomicrobiales</taxon>
        <taxon>Methylobacteriaceae</taxon>
        <taxon>Methylobacterium</taxon>
    </lineage>
</organism>
<dbReference type="InterPro" id="IPR008927">
    <property type="entry name" value="6-PGluconate_DH-like_C_sf"/>
</dbReference>
<dbReference type="InterPro" id="IPR050136">
    <property type="entry name" value="FA_oxidation_alpha_subunit"/>
</dbReference>
<dbReference type="Pfam" id="PF00725">
    <property type="entry name" value="3HCDH"/>
    <property type="match status" value="1"/>
</dbReference>